<protein>
    <submittedName>
        <fullName evidence="6">Uncharacterized protein</fullName>
    </submittedName>
</protein>
<feature type="transmembrane region" description="Helical" evidence="5">
    <location>
        <begin position="97"/>
        <end position="114"/>
    </location>
</feature>
<reference evidence="6 7" key="1">
    <citation type="submission" date="2016-08" db="EMBL/GenBank/DDBJ databases">
        <title>Draft genome sequence of Candidatus Piscirickettsia litoralis, from seawater.</title>
        <authorList>
            <person name="Wan X."/>
            <person name="Lee A.J."/>
            <person name="Hou S."/>
            <person name="Donachie S.P."/>
        </authorList>
    </citation>
    <scope>NUCLEOTIDE SEQUENCE [LARGE SCALE GENOMIC DNA]</scope>
    <source>
        <strain evidence="6 7">Y2</strain>
    </source>
</reference>
<dbReference type="SUPFAM" id="SSF81324">
    <property type="entry name" value="Voltage-gated potassium channels"/>
    <property type="match status" value="1"/>
</dbReference>
<dbReference type="Gene3D" id="1.20.120.350">
    <property type="entry name" value="Voltage-gated potassium channels. Chain C"/>
    <property type="match status" value="1"/>
</dbReference>
<feature type="transmembrane region" description="Helical" evidence="5">
    <location>
        <begin position="35"/>
        <end position="53"/>
    </location>
</feature>
<feature type="transmembrane region" description="Helical" evidence="5">
    <location>
        <begin position="65"/>
        <end position="85"/>
    </location>
</feature>
<evidence type="ECO:0000256" key="1">
    <source>
        <dbReference type="ARBA" id="ARBA00004141"/>
    </source>
</evidence>
<evidence type="ECO:0000256" key="5">
    <source>
        <dbReference type="SAM" id="Phobius"/>
    </source>
</evidence>
<dbReference type="Proteomes" id="UP000094329">
    <property type="component" value="Unassembled WGS sequence"/>
</dbReference>
<evidence type="ECO:0000256" key="3">
    <source>
        <dbReference type="ARBA" id="ARBA00022989"/>
    </source>
</evidence>
<keyword evidence="4 5" id="KW-0472">Membrane</keyword>
<organism evidence="6 7">
    <name type="scientific">Piscirickettsia litoralis</name>
    <dbReference type="NCBI Taxonomy" id="1891921"/>
    <lineage>
        <taxon>Bacteria</taxon>
        <taxon>Pseudomonadati</taxon>
        <taxon>Pseudomonadota</taxon>
        <taxon>Gammaproteobacteria</taxon>
        <taxon>Thiotrichales</taxon>
        <taxon>Piscirickettsiaceae</taxon>
        <taxon>Piscirickettsia</taxon>
    </lineage>
</organism>
<dbReference type="InterPro" id="IPR027359">
    <property type="entry name" value="Volt_channel_dom_sf"/>
</dbReference>
<accession>A0ABX3A492</accession>
<evidence type="ECO:0000256" key="4">
    <source>
        <dbReference type="ARBA" id="ARBA00023136"/>
    </source>
</evidence>
<proteinExistence type="predicted"/>
<dbReference type="RefSeq" id="WP_069312270.1">
    <property type="nucleotide sequence ID" value="NZ_MDTU01000001.1"/>
</dbReference>
<comment type="subcellular location">
    <subcellularLocation>
        <location evidence="1">Membrane</location>
        <topology evidence="1">Multi-pass membrane protein</topology>
    </subcellularLocation>
</comment>
<gene>
    <name evidence="6" type="ORF">BGC07_05445</name>
</gene>
<evidence type="ECO:0000256" key="2">
    <source>
        <dbReference type="ARBA" id="ARBA00022692"/>
    </source>
</evidence>
<comment type="caution">
    <text evidence="6">The sequence shown here is derived from an EMBL/GenBank/DDBJ whole genome shotgun (WGS) entry which is preliminary data.</text>
</comment>
<keyword evidence="7" id="KW-1185">Reference proteome</keyword>
<dbReference type="EMBL" id="MDTU01000001">
    <property type="protein sequence ID" value="ODN42473.1"/>
    <property type="molecule type" value="Genomic_DNA"/>
</dbReference>
<name>A0ABX3A492_9GAMM</name>
<sequence length="156" mass="18445">MRKIVSKTHMNIHYLLGFGIIGKDETAITRRCGKIFGFLMLAALFGLPTDWLLESKGIISHSYSYAINWFIWLLFLTETITMLLLTKNKIYYFTTNWLNLVIIIGMVPTLWMWNIQYIFILKYLRLLVLLRLILPQLYYCHQILSRNKFGATLLVF</sequence>
<evidence type="ECO:0000313" key="6">
    <source>
        <dbReference type="EMBL" id="ODN42473.1"/>
    </source>
</evidence>
<keyword evidence="3 5" id="KW-1133">Transmembrane helix</keyword>
<keyword evidence="2 5" id="KW-0812">Transmembrane</keyword>
<evidence type="ECO:0000313" key="7">
    <source>
        <dbReference type="Proteomes" id="UP000094329"/>
    </source>
</evidence>